<keyword evidence="4" id="KW-0997">Cell inner membrane</keyword>
<dbReference type="PANTHER" id="PTHR30561">
    <property type="entry name" value="SMR FAMILY PROTON-DEPENDENT DRUG EFFLUX TRANSPORTER SUGE"/>
    <property type="match status" value="1"/>
</dbReference>
<dbReference type="GO" id="GO:0009103">
    <property type="term" value="P:lipopolysaccharide biosynthetic process"/>
    <property type="evidence" value="ECO:0007669"/>
    <property type="project" value="UniProtKB-KW"/>
</dbReference>
<proteinExistence type="predicted"/>
<evidence type="ECO:0000256" key="1">
    <source>
        <dbReference type="ARBA" id="ARBA00004651"/>
    </source>
</evidence>
<dbReference type="InterPro" id="IPR000390">
    <property type="entry name" value="Small_drug/metabolite_transptr"/>
</dbReference>
<dbReference type="RefSeq" id="WP_119832757.1">
    <property type="nucleotide sequence ID" value="NZ_QYUL01000003.1"/>
</dbReference>
<evidence type="ECO:0000256" key="9">
    <source>
        <dbReference type="ARBA" id="ARBA00023098"/>
    </source>
</evidence>
<dbReference type="OrthoDB" id="9783707at2"/>
<feature type="transmembrane region" description="Helical" evidence="11">
    <location>
        <begin position="204"/>
        <end position="226"/>
    </location>
</feature>
<feature type="transmembrane region" description="Helical" evidence="11">
    <location>
        <begin position="35"/>
        <end position="53"/>
    </location>
</feature>
<keyword evidence="10 11" id="KW-0472">Membrane</keyword>
<evidence type="ECO:0000256" key="7">
    <source>
        <dbReference type="ARBA" id="ARBA00022985"/>
    </source>
</evidence>
<feature type="transmembrane region" description="Helical" evidence="11">
    <location>
        <begin position="142"/>
        <end position="160"/>
    </location>
</feature>
<evidence type="ECO:0000256" key="10">
    <source>
        <dbReference type="ARBA" id="ARBA00023136"/>
    </source>
</evidence>
<dbReference type="GO" id="GO:0005886">
    <property type="term" value="C:plasma membrane"/>
    <property type="evidence" value="ECO:0007669"/>
    <property type="project" value="UniProtKB-SubCell"/>
</dbReference>
<feature type="transmembrane region" description="Helical" evidence="11">
    <location>
        <begin position="59"/>
        <end position="79"/>
    </location>
</feature>
<reference evidence="13 14" key="1">
    <citation type="submission" date="2018-09" db="EMBL/GenBank/DDBJ databases">
        <authorList>
            <person name="Zhu H."/>
        </authorList>
    </citation>
    <scope>NUCLEOTIDE SEQUENCE [LARGE SCALE GENOMIC DNA]</scope>
    <source>
        <strain evidence="13 14">K2W22B-5</strain>
    </source>
</reference>
<feature type="domain" description="EamA" evidence="12">
    <location>
        <begin position="5"/>
        <end position="130"/>
    </location>
</feature>
<evidence type="ECO:0000256" key="11">
    <source>
        <dbReference type="SAM" id="Phobius"/>
    </source>
</evidence>
<accession>A0A418VS46</accession>
<dbReference type="EMBL" id="QYUL01000003">
    <property type="protein sequence ID" value="RJF79298.1"/>
    <property type="molecule type" value="Genomic_DNA"/>
</dbReference>
<evidence type="ECO:0000313" key="13">
    <source>
        <dbReference type="EMBL" id="RJF79298.1"/>
    </source>
</evidence>
<feature type="domain" description="EamA" evidence="12">
    <location>
        <begin position="145"/>
        <end position="276"/>
    </location>
</feature>
<evidence type="ECO:0000256" key="6">
    <source>
        <dbReference type="ARBA" id="ARBA00022692"/>
    </source>
</evidence>
<sequence>MQTEALLAVLVGAILHAGWNTAVKSGSDKRLDTTLVAGGAAAIAALSLPWLDAPATASLPYLASSAGLQLLYFRLVAAAYQAGDMSHAYPLMRGAAPLLVAAASGALLGETLSPTAWAGTLLVCGGVLTLALGRGMAGANRAATLFSLGNAAVIAAYTLIDGVGVRLSGSAPAYTLWVFLLSGLPLVAGTLLRQPQAFRRHAAARWPVGLGGGICILASYGLALWAMTRAPVATVAALRESSILFGMLFAALFLKESIRWTRALSGLVIALGAAVVRL</sequence>
<dbReference type="SUPFAM" id="SSF103481">
    <property type="entry name" value="Multidrug resistance efflux transporter EmrE"/>
    <property type="match status" value="2"/>
</dbReference>
<keyword evidence="2" id="KW-1003">Cell membrane</keyword>
<evidence type="ECO:0000256" key="8">
    <source>
        <dbReference type="ARBA" id="ARBA00022989"/>
    </source>
</evidence>
<name>A0A418VS46_9PROT</name>
<keyword evidence="7" id="KW-0448">Lipopolysaccharide biosynthesis</keyword>
<dbReference type="InterPro" id="IPR037185">
    <property type="entry name" value="EmrE-like"/>
</dbReference>
<feature type="transmembrane region" description="Helical" evidence="11">
    <location>
        <begin position="172"/>
        <end position="192"/>
    </location>
</feature>
<protein>
    <submittedName>
        <fullName evidence="13">EamA family transporter</fullName>
    </submittedName>
</protein>
<dbReference type="PANTHER" id="PTHR30561:SF9">
    <property type="entry name" value="4-AMINO-4-DEOXY-L-ARABINOSE-PHOSPHOUNDECAPRENOL FLIPPASE SUBUNIT ARNF-RELATED"/>
    <property type="match status" value="1"/>
</dbReference>
<dbReference type="InterPro" id="IPR000620">
    <property type="entry name" value="EamA_dom"/>
</dbReference>
<evidence type="ECO:0000256" key="3">
    <source>
        <dbReference type="ARBA" id="ARBA00022516"/>
    </source>
</evidence>
<dbReference type="GO" id="GO:0022857">
    <property type="term" value="F:transmembrane transporter activity"/>
    <property type="evidence" value="ECO:0007669"/>
    <property type="project" value="InterPro"/>
</dbReference>
<feature type="transmembrane region" description="Helical" evidence="11">
    <location>
        <begin position="6"/>
        <end position="23"/>
    </location>
</feature>
<dbReference type="Pfam" id="PF00892">
    <property type="entry name" value="EamA"/>
    <property type="match status" value="2"/>
</dbReference>
<evidence type="ECO:0000259" key="12">
    <source>
        <dbReference type="Pfam" id="PF00892"/>
    </source>
</evidence>
<evidence type="ECO:0000256" key="4">
    <source>
        <dbReference type="ARBA" id="ARBA00022519"/>
    </source>
</evidence>
<comment type="caution">
    <text evidence="13">The sequence shown here is derived from an EMBL/GenBank/DDBJ whole genome shotgun (WGS) entry which is preliminary data.</text>
</comment>
<feature type="transmembrane region" description="Helical" evidence="11">
    <location>
        <begin position="115"/>
        <end position="133"/>
    </location>
</feature>
<keyword evidence="14" id="KW-1185">Reference proteome</keyword>
<evidence type="ECO:0000313" key="14">
    <source>
        <dbReference type="Proteomes" id="UP000283458"/>
    </source>
</evidence>
<dbReference type="Gene3D" id="1.10.3730.20">
    <property type="match status" value="2"/>
</dbReference>
<dbReference type="GO" id="GO:0009245">
    <property type="term" value="P:lipid A biosynthetic process"/>
    <property type="evidence" value="ECO:0007669"/>
    <property type="project" value="UniProtKB-KW"/>
</dbReference>
<keyword evidence="3" id="KW-0444">Lipid biosynthesis</keyword>
<keyword evidence="6 11" id="KW-0812">Transmembrane</keyword>
<keyword evidence="9" id="KW-0443">Lipid metabolism</keyword>
<evidence type="ECO:0000256" key="2">
    <source>
        <dbReference type="ARBA" id="ARBA00022475"/>
    </source>
</evidence>
<organism evidence="13 14">
    <name type="scientific">Azospirillum cavernae</name>
    <dbReference type="NCBI Taxonomy" id="2320860"/>
    <lineage>
        <taxon>Bacteria</taxon>
        <taxon>Pseudomonadati</taxon>
        <taxon>Pseudomonadota</taxon>
        <taxon>Alphaproteobacteria</taxon>
        <taxon>Rhodospirillales</taxon>
        <taxon>Azospirillaceae</taxon>
        <taxon>Azospirillum</taxon>
    </lineage>
</organism>
<keyword evidence="5" id="KW-0441">Lipid A biosynthesis</keyword>
<evidence type="ECO:0000256" key="5">
    <source>
        <dbReference type="ARBA" id="ARBA00022556"/>
    </source>
</evidence>
<feature type="transmembrane region" description="Helical" evidence="11">
    <location>
        <begin position="232"/>
        <end position="254"/>
    </location>
</feature>
<dbReference type="AlphaFoldDB" id="A0A418VS46"/>
<gene>
    <name evidence="13" type="ORF">D3877_21095</name>
</gene>
<keyword evidence="8 11" id="KW-1133">Transmembrane helix</keyword>
<comment type="subcellular location">
    <subcellularLocation>
        <location evidence="1">Cell membrane</location>
        <topology evidence="1">Multi-pass membrane protein</topology>
    </subcellularLocation>
</comment>
<dbReference type="Proteomes" id="UP000283458">
    <property type="component" value="Unassembled WGS sequence"/>
</dbReference>